<accession>A0A6C2YKT9</accession>
<sequence>MTYAPHQLDPEVRQYLSELDATSGRNAPGLFIRRSAESLPNPRAGATWMLLLGIVALAGVVAITLNGSISDYGWLPIVQGLLATIGCVGLFAAISKFRRPKPTAEFQSFLYADALHLWEVRGNSITAYPLDNLRSTTGTHTSTGYAYLYTTLQLVFTDRQVPIVLAAKTTAEQLMNFLDLQIALRNSEDESVRLSVRVNPGRATAWAASYVRTGGGDFVLPESIPNPPMLQLVTSDPHPENAHRSMGWFPRLAIACGIGALAWQGCGILDRFLEDERLFAAIPEPITGNSTPHDDYLKRYPEGRHLTAVLEMRDDQMFRRAQLSADANDSPSSLRDYLADNRNTRHRAEASQAIGVYYDRAIADLKKRADNSKDDDVSPELLQAMVAVLESLKNASSPVITIGFQHEAEPLPKTAEQKATEQQIQDIRMQAEPRLKDVAATLPGGSPILPLGDTFLEEQIAIREKVIFERIRAAFQQAIQQDVLEFDLAEAGAIPTFQVAYRIFPSGRLYLYTDSDNNSIKGLLRGYDIAWTIRIRPDGDKREFTKKIQSEPLRELKYDANPSDPAWAPYAVILYSSFYDMSARLIRGFALNPGTAPNSFSFSAVASNQAANPPGGIPGMPGMPGGVPLPGMPNWDPLKDLPKFGPKNDFMPKFQMPEVPPFKVPEMPMLPPIGVPNFDDMPKFDPLKDFRGPGSGDPKPTKSDPKSDKSGDKSKSPTSDAPKSKAGSVKPTPLPPMEDPFEKIR</sequence>
<feature type="compositionally biased region" description="Basic and acidic residues" evidence="1">
    <location>
        <begin position="680"/>
        <end position="691"/>
    </location>
</feature>
<reference evidence="3" key="1">
    <citation type="submission" date="2019-04" db="EMBL/GenBank/DDBJ databases">
        <authorList>
            <consortium name="Science for Life Laboratories"/>
        </authorList>
    </citation>
    <scope>NUCLEOTIDE SEQUENCE</scope>
    <source>
        <strain evidence="3">MBLW1</strain>
    </source>
</reference>
<dbReference type="RefSeq" id="WP_162657092.1">
    <property type="nucleotide sequence ID" value="NZ_LR593887.1"/>
</dbReference>
<dbReference type="InParanoid" id="A0A6C2YKT9"/>
<proteinExistence type="predicted"/>
<feature type="compositionally biased region" description="Basic and acidic residues" evidence="1">
    <location>
        <begin position="699"/>
        <end position="715"/>
    </location>
</feature>
<dbReference type="AlphaFoldDB" id="A0A6C2YKT9"/>
<feature type="transmembrane region" description="Helical" evidence="2">
    <location>
        <begin position="46"/>
        <end position="65"/>
    </location>
</feature>
<keyword evidence="2" id="KW-0812">Transmembrane</keyword>
<feature type="region of interest" description="Disordered" evidence="1">
    <location>
        <begin position="673"/>
        <end position="745"/>
    </location>
</feature>
<keyword evidence="4" id="KW-1185">Reference proteome</keyword>
<name>A0A6C2YKT9_9BACT</name>
<dbReference type="Proteomes" id="UP000464378">
    <property type="component" value="Chromosome"/>
</dbReference>
<evidence type="ECO:0000256" key="2">
    <source>
        <dbReference type="SAM" id="Phobius"/>
    </source>
</evidence>
<dbReference type="KEGG" id="tim:GMBLW1_21110"/>
<feature type="transmembrane region" description="Helical" evidence="2">
    <location>
        <begin position="72"/>
        <end position="94"/>
    </location>
</feature>
<evidence type="ECO:0000313" key="3">
    <source>
        <dbReference type="EMBL" id="VIP01849.1"/>
    </source>
</evidence>
<keyword evidence="2" id="KW-0472">Membrane</keyword>
<keyword evidence="2" id="KW-1133">Transmembrane helix</keyword>
<organism evidence="3">
    <name type="scientific">Tuwongella immobilis</name>
    <dbReference type="NCBI Taxonomy" id="692036"/>
    <lineage>
        <taxon>Bacteria</taxon>
        <taxon>Pseudomonadati</taxon>
        <taxon>Planctomycetota</taxon>
        <taxon>Planctomycetia</taxon>
        <taxon>Gemmatales</taxon>
        <taxon>Gemmataceae</taxon>
        <taxon>Tuwongella</taxon>
    </lineage>
</organism>
<protein>
    <submittedName>
        <fullName evidence="3">Uncharacterized protein</fullName>
    </submittedName>
</protein>
<evidence type="ECO:0000313" key="4">
    <source>
        <dbReference type="Proteomes" id="UP000464378"/>
    </source>
</evidence>
<gene>
    <name evidence="3" type="ORF">GMBLW1_21110</name>
</gene>
<dbReference type="EMBL" id="LR593887">
    <property type="protein sequence ID" value="VTR99635.1"/>
    <property type="molecule type" value="Genomic_DNA"/>
</dbReference>
<dbReference type="EMBL" id="LR586016">
    <property type="protein sequence ID" value="VIP01849.1"/>
    <property type="molecule type" value="Genomic_DNA"/>
</dbReference>
<evidence type="ECO:0000256" key="1">
    <source>
        <dbReference type="SAM" id="MobiDB-lite"/>
    </source>
</evidence>